<dbReference type="SUPFAM" id="SSF51735">
    <property type="entry name" value="NAD(P)-binding Rossmann-fold domains"/>
    <property type="match status" value="1"/>
</dbReference>
<dbReference type="GO" id="GO:0043718">
    <property type="term" value="F:2-hydroxymethylglutarate dehydrogenase activity"/>
    <property type="evidence" value="ECO:0007669"/>
    <property type="project" value="UniProtKB-EC"/>
</dbReference>
<dbReference type="Gene3D" id="3.40.50.720">
    <property type="entry name" value="NAD(P)-binding Rossmann-like Domain"/>
    <property type="match status" value="1"/>
</dbReference>
<protein>
    <submittedName>
        <fullName evidence="7">2-(Hydroxymethyl)glutarate dehydrogenase</fullName>
        <ecNumber evidence="7">1.1.1.291</ecNumber>
    </submittedName>
</protein>
<dbReference type="AlphaFoldDB" id="A0A239TEE2"/>
<name>A0A239TEE2_9FIRM</name>
<dbReference type="InterPro" id="IPR036291">
    <property type="entry name" value="NAD(P)-bd_dom_sf"/>
</dbReference>
<keyword evidence="2 7" id="KW-0560">Oxidoreductase</keyword>
<dbReference type="Pfam" id="PF14833">
    <property type="entry name" value="NAD_binding_11"/>
    <property type="match status" value="1"/>
</dbReference>
<comment type="similarity">
    <text evidence="1">Belongs to the HIBADH-related family.</text>
</comment>
<sequence>MKIGYIGLGLMGGPLARNLIRAGKEVIAFDLNKEHIERTLAAGTTGVGANSADDLADCDVVFTSLPMPAHIKSTMLGENGLLSKMKPGSVYIDVSTIDPQTAEELENFAAQKGIGFMGCPLGKGPAQAEKAEQPIFAGGKKETFEKVKEILEIVGSPVYYMGGAKQAYAFKLISNMVGMTDLAVLSEGMRLCEKAGIDGELFQKLLADTGADSAQLHMRGPLMLAGDYANRFGVKLALKDVRLGCEMGDAWGFDAAFTKLAKSYFEKADEAGYGMEDCVAVYKIIK</sequence>
<feature type="domain" description="3-hydroxyisobutyrate dehydrogenase-like NAD-binding" evidence="6">
    <location>
        <begin position="167"/>
        <end position="284"/>
    </location>
</feature>
<dbReference type="PIRSF" id="PIRSF000103">
    <property type="entry name" value="HIBADH"/>
    <property type="match status" value="1"/>
</dbReference>
<reference evidence="7 8" key="1">
    <citation type="submission" date="2017-06" db="EMBL/GenBank/DDBJ databases">
        <authorList>
            <consortium name="Pathogen Informatics"/>
        </authorList>
    </citation>
    <scope>NUCLEOTIDE SEQUENCE [LARGE SCALE GENOMIC DNA]</scope>
    <source>
        <strain evidence="7 8">NCTC10570</strain>
    </source>
</reference>
<evidence type="ECO:0000256" key="1">
    <source>
        <dbReference type="ARBA" id="ARBA00009080"/>
    </source>
</evidence>
<keyword evidence="8" id="KW-1185">Reference proteome</keyword>
<evidence type="ECO:0000256" key="2">
    <source>
        <dbReference type="ARBA" id="ARBA00023002"/>
    </source>
</evidence>
<evidence type="ECO:0000313" key="7">
    <source>
        <dbReference type="EMBL" id="SNU95922.1"/>
    </source>
</evidence>
<gene>
    <name evidence="7" type="primary">Hgd_1</name>
    <name evidence="7" type="ORF">SAMEA4364220_00503</name>
</gene>
<dbReference type="InterPro" id="IPR006115">
    <property type="entry name" value="6PGDH_NADP-bd"/>
</dbReference>
<evidence type="ECO:0000259" key="6">
    <source>
        <dbReference type="Pfam" id="PF14833"/>
    </source>
</evidence>
<dbReference type="EMBL" id="LT906446">
    <property type="protein sequence ID" value="SNU95922.1"/>
    <property type="molecule type" value="Genomic_DNA"/>
</dbReference>
<dbReference type="Proteomes" id="UP000215383">
    <property type="component" value="Chromosome 1"/>
</dbReference>
<dbReference type="InterPro" id="IPR008927">
    <property type="entry name" value="6-PGluconate_DH-like_C_sf"/>
</dbReference>
<dbReference type="Pfam" id="PF03446">
    <property type="entry name" value="NAD_binding_2"/>
    <property type="match status" value="1"/>
</dbReference>
<feature type="active site" evidence="4">
    <location>
        <position position="171"/>
    </location>
</feature>
<organism evidence="7 8">
    <name type="scientific">Megamonas hypermegale</name>
    <dbReference type="NCBI Taxonomy" id="158847"/>
    <lineage>
        <taxon>Bacteria</taxon>
        <taxon>Bacillati</taxon>
        <taxon>Bacillota</taxon>
        <taxon>Negativicutes</taxon>
        <taxon>Selenomonadales</taxon>
        <taxon>Selenomonadaceae</taxon>
        <taxon>Megamonas</taxon>
    </lineage>
</organism>
<dbReference type="EC" id="1.1.1.291" evidence="7"/>
<feature type="domain" description="6-phosphogluconate dehydrogenase NADP-binding" evidence="5">
    <location>
        <begin position="2"/>
        <end position="162"/>
    </location>
</feature>
<dbReference type="PANTHER" id="PTHR22981">
    <property type="entry name" value="3-HYDROXYISOBUTYRATE DEHYDROGENASE-RELATED"/>
    <property type="match status" value="1"/>
</dbReference>
<dbReference type="InterPro" id="IPR029154">
    <property type="entry name" value="HIBADH-like_NADP-bd"/>
</dbReference>
<dbReference type="InterPro" id="IPR015815">
    <property type="entry name" value="HIBADH-related"/>
</dbReference>
<dbReference type="GO" id="GO:0050661">
    <property type="term" value="F:NADP binding"/>
    <property type="evidence" value="ECO:0007669"/>
    <property type="project" value="InterPro"/>
</dbReference>
<proteinExistence type="inferred from homology"/>
<dbReference type="InterPro" id="IPR013328">
    <property type="entry name" value="6PGD_dom2"/>
</dbReference>
<evidence type="ECO:0000313" key="8">
    <source>
        <dbReference type="Proteomes" id="UP000215383"/>
    </source>
</evidence>
<keyword evidence="3" id="KW-0520">NAD</keyword>
<dbReference type="eggNOG" id="COG2084">
    <property type="taxonomic scope" value="Bacteria"/>
</dbReference>
<evidence type="ECO:0000259" key="5">
    <source>
        <dbReference type="Pfam" id="PF03446"/>
    </source>
</evidence>
<evidence type="ECO:0000256" key="4">
    <source>
        <dbReference type="PIRSR" id="PIRSR000103-1"/>
    </source>
</evidence>
<dbReference type="Gene3D" id="1.10.1040.10">
    <property type="entry name" value="N-(1-d-carboxylethyl)-l-norvaline Dehydrogenase, domain 2"/>
    <property type="match status" value="1"/>
</dbReference>
<evidence type="ECO:0000256" key="3">
    <source>
        <dbReference type="ARBA" id="ARBA00023027"/>
    </source>
</evidence>
<accession>A0A239TEE2</accession>
<dbReference type="SUPFAM" id="SSF48179">
    <property type="entry name" value="6-phosphogluconate dehydrogenase C-terminal domain-like"/>
    <property type="match status" value="1"/>
</dbReference>
<dbReference type="PANTHER" id="PTHR22981:SF7">
    <property type="entry name" value="3-HYDROXYISOBUTYRATE DEHYDROGENASE, MITOCHONDRIAL"/>
    <property type="match status" value="1"/>
</dbReference>
<dbReference type="GO" id="GO:0051287">
    <property type="term" value="F:NAD binding"/>
    <property type="evidence" value="ECO:0007669"/>
    <property type="project" value="InterPro"/>
</dbReference>